<dbReference type="AlphaFoldDB" id="A0A8T4IBL3"/>
<protein>
    <recommendedName>
        <fullName evidence="3">Tetratricopeptide repeat protein</fullName>
    </recommendedName>
</protein>
<evidence type="ECO:0008006" key="3">
    <source>
        <dbReference type="Google" id="ProtNLM"/>
    </source>
</evidence>
<dbReference type="InterPro" id="IPR011990">
    <property type="entry name" value="TPR-like_helical_dom_sf"/>
</dbReference>
<organism evidence="1 2">
    <name type="scientific">Stakelama marina</name>
    <dbReference type="NCBI Taxonomy" id="2826939"/>
    <lineage>
        <taxon>Bacteria</taxon>
        <taxon>Pseudomonadati</taxon>
        <taxon>Pseudomonadota</taxon>
        <taxon>Alphaproteobacteria</taxon>
        <taxon>Sphingomonadales</taxon>
        <taxon>Sphingomonadaceae</taxon>
        <taxon>Stakelama</taxon>
    </lineage>
</organism>
<dbReference type="Proteomes" id="UP000676996">
    <property type="component" value="Unassembled WGS sequence"/>
</dbReference>
<dbReference type="Gene3D" id="1.25.40.10">
    <property type="entry name" value="Tetratricopeptide repeat domain"/>
    <property type="match status" value="1"/>
</dbReference>
<keyword evidence="2" id="KW-1185">Reference proteome</keyword>
<evidence type="ECO:0000313" key="1">
    <source>
        <dbReference type="EMBL" id="MBR0551950.1"/>
    </source>
</evidence>
<sequence length="210" mass="22757">MGWVMLAAIGIATVALLWLLGVPRTLWMFAGAAVMLGATGYALQGSPMLPGHPVSREAEIREIDQGLLELRHQMFGHITFANAYLVASDALARAGRTRSAVSVVLGGIRHSPRDIALWTGLGLAYTEHDDGYVSPAARMAFEHAIELAPGHPGPPFFYGMALVRAGEFAAARPYWQRAVQLAPKDAKYRDGLRLRLQLLDQFLAAENGNP</sequence>
<proteinExistence type="predicted"/>
<accession>A0A8T4IBL3</accession>
<dbReference type="RefSeq" id="WP_284053207.1">
    <property type="nucleotide sequence ID" value="NZ_JAGRQC010000001.1"/>
</dbReference>
<comment type="caution">
    <text evidence="1">The sequence shown here is derived from an EMBL/GenBank/DDBJ whole genome shotgun (WGS) entry which is preliminary data.</text>
</comment>
<dbReference type="SUPFAM" id="SSF48452">
    <property type="entry name" value="TPR-like"/>
    <property type="match status" value="1"/>
</dbReference>
<gene>
    <name evidence="1" type="ORF">J7S20_05465</name>
</gene>
<evidence type="ECO:0000313" key="2">
    <source>
        <dbReference type="Proteomes" id="UP000676996"/>
    </source>
</evidence>
<dbReference type="EMBL" id="JAGRQC010000001">
    <property type="protein sequence ID" value="MBR0551950.1"/>
    <property type="molecule type" value="Genomic_DNA"/>
</dbReference>
<name>A0A8T4IBL3_9SPHN</name>
<reference evidence="1" key="1">
    <citation type="submission" date="2021-04" db="EMBL/GenBank/DDBJ databases">
        <title>Ouciella asimina sp. nov., isolated from the surface seawater in the hydrothermal field of Okinawa Trough.</title>
        <authorList>
            <person name="Shuang W."/>
        </authorList>
    </citation>
    <scope>NUCLEOTIDE SEQUENCE</scope>
    <source>
        <strain evidence="1">LXI357</strain>
    </source>
</reference>